<reference evidence="2 3" key="1">
    <citation type="submission" date="2020-02" db="EMBL/GenBank/DDBJ databases">
        <title>Genome sequence of strain AETb3-4.</title>
        <authorList>
            <person name="Gao J."/>
            <person name="Zhang X."/>
        </authorList>
    </citation>
    <scope>NUCLEOTIDE SEQUENCE [LARGE SCALE GENOMIC DNA]</scope>
    <source>
        <strain evidence="2 3">AETb3-4</strain>
    </source>
</reference>
<dbReference type="AlphaFoldDB" id="A0A7Y7LXC1"/>
<gene>
    <name evidence="2" type="ORF">G6034_02150</name>
</gene>
<dbReference type="EMBL" id="JAAMFM010000002">
    <property type="protein sequence ID" value="NVM93727.1"/>
    <property type="molecule type" value="Genomic_DNA"/>
</dbReference>
<organism evidence="2 3">
    <name type="scientific">Arthrobacter wenxiniae</name>
    <dbReference type="NCBI Taxonomy" id="2713570"/>
    <lineage>
        <taxon>Bacteria</taxon>
        <taxon>Bacillati</taxon>
        <taxon>Actinomycetota</taxon>
        <taxon>Actinomycetes</taxon>
        <taxon>Micrococcales</taxon>
        <taxon>Micrococcaceae</taxon>
        <taxon>Arthrobacter</taxon>
    </lineage>
</organism>
<protein>
    <recommendedName>
        <fullName evidence="4">Short chain dehydrogenase</fullName>
    </recommendedName>
</protein>
<name>A0A7Y7LXC1_9MICC</name>
<dbReference type="PANTHER" id="PTHR43157">
    <property type="entry name" value="PHOSPHATIDYLINOSITOL-GLYCAN BIOSYNTHESIS CLASS F PROTEIN-RELATED"/>
    <property type="match status" value="1"/>
</dbReference>
<keyword evidence="3" id="KW-1185">Reference proteome</keyword>
<dbReference type="GO" id="GO:0016491">
    <property type="term" value="F:oxidoreductase activity"/>
    <property type="evidence" value="ECO:0007669"/>
    <property type="project" value="UniProtKB-KW"/>
</dbReference>
<keyword evidence="1" id="KW-0560">Oxidoreductase</keyword>
<dbReference type="PANTHER" id="PTHR43157:SF31">
    <property type="entry name" value="PHOSPHATIDYLINOSITOL-GLYCAN BIOSYNTHESIS CLASS F PROTEIN"/>
    <property type="match status" value="1"/>
</dbReference>
<evidence type="ECO:0000313" key="3">
    <source>
        <dbReference type="Proteomes" id="UP000543556"/>
    </source>
</evidence>
<evidence type="ECO:0000256" key="1">
    <source>
        <dbReference type="ARBA" id="ARBA00023002"/>
    </source>
</evidence>
<dbReference type="InterPro" id="IPR036291">
    <property type="entry name" value="NAD(P)-bd_dom_sf"/>
</dbReference>
<comment type="caution">
    <text evidence="2">The sequence shown here is derived from an EMBL/GenBank/DDBJ whole genome shotgun (WGS) entry which is preliminary data.</text>
</comment>
<proteinExistence type="predicted"/>
<accession>A0A7Y7LXC1</accession>
<dbReference type="Gene3D" id="3.40.50.720">
    <property type="entry name" value="NAD(P)-binding Rossmann-like Domain"/>
    <property type="match status" value="1"/>
</dbReference>
<sequence>MASQARVINTSSVAHKLFGRLDINDLDPAKKYSANRAYGSAKLANIPFTKELHRRFNSHDLTTAAFHRGGVATDFSAGSASYMRFLYESGMRSYMLTAARGALTLIWRPIGQPGLDWQSGDYDATRKPDRASRRANDAALAAQLWDRSEELVGKWLQ</sequence>
<dbReference type="SUPFAM" id="SSF51735">
    <property type="entry name" value="NAD(P)-binding Rossmann-fold domains"/>
    <property type="match status" value="1"/>
</dbReference>
<evidence type="ECO:0000313" key="2">
    <source>
        <dbReference type="EMBL" id="NVM93727.1"/>
    </source>
</evidence>
<dbReference type="RefSeq" id="WP_176633458.1">
    <property type="nucleotide sequence ID" value="NZ_JAAMFM010000002.1"/>
</dbReference>
<evidence type="ECO:0008006" key="4">
    <source>
        <dbReference type="Google" id="ProtNLM"/>
    </source>
</evidence>
<dbReference type="Proteomes" id="UP000543556">
    <property type="component" value="Unassembled WGS sequence"/>
</dbReference>